<reference evidence="1" key="1">
    <citation type="submission" date="2016-03" db="EMBL/GenBank/DDBJ databases">
        <title>Draft genome sequence of Rosellinia necatrix.</title>
        <authorList>
            <person name="Kanematsu S."/>
        </authorList>
    </citation>
    <scope>NUCLEOTIDE SEQUENCE [LARGE SCALE GENOMIC DNA]</scope>
    <source>
        <strain evidence="1">W97</strain>
    </source>
</reference>
<proteinExistence type="predicted"/>
<evidence type="ECO:0000313" key="1">
    <source>
        <dbReference type="EMBL" id="GAW25644.1"/>
    </source>
</evidence>
<name>A0A1S8A6B3_ROSNE</name>
<accession>A0A1S8A6B3</accession>
<keyword evidence="2" id="KW-1185">Reference proteome</keyword>
<dbReference type="Proteomes" id="UP000054516">
    <property type="component" value="Unassembled WGS sequence"/>
</dbReference>
<sequence>MFVTIQRTAWGVGLAHEVGALVIAHEVTVVVAPAGGHGGGALEGDAAGDGVGDVGGRGGAQGLAGGALDGGQGRAAPVAVPRRQRRVVGALVVVRRRARHHVVQRVDHVRPRPVRPAQVRRPVRRHRLALYLV</sequence>
<evidence type="ECO:0000313" key="2">
    <source>
        <dbReference type="Proteomes" id="UP000054516"/>
    </source>
</evidence>
<dbReference type="EMBL" id="DF977455">
    <property type="protein sequence ID" value="GAW25644.1"/>
    <property type="molecule type" value="Genomic_DNA"/>
</dbReference>
<dbReference type="AlphaFoldDB" id="A0A1S8A6B3"/>
<organism evidence="1">
    <name type="scientific">Rosellinia necatrix</name>
    <name type="common">White root-rot fungus</name>
    <dbReference type="NCBI Taxonomy" id="77044"/>
    <lineage>
        <taxon>Eukaryota</taxon>
        <taxon>Fungi</taxon>
        <taxon>Dikarya</taxon>
        <taxon>Ascomycota</taxon>
        <taxon>Pezizomycotina</taxon>
        <taxon>Sordariomycetes</taxon>
        <taxon>Xylariomycetidae</taxon>
        <taxon>Xylariales</taxon>
        <taxon>Xylariaceae</taxon>
        <taxon>Rosellinia</taxon>
    </lineage>
</organism>
<gene>
    <name evidence="1" type="ORF">SAMD00023353_1001630</name>
</gene>
<protein>
    <submittedName>
        <fullName evidence="1">Uncharacterized protein</fullName>
    </submittedName>
</protein>